<keyword evidence="1" id="KW-0812">Transmembrane</keyword>
<gene>
    <name evidence="2" type="ORF">D4765_16780</name>
</gene>
<evidence type="ECO:0000256" key="1">
    <source>
        <dbReference type="SAM" id="Phobius"/>
    </source>
</evidence>
<keyword evidence="1" id="KW-0472">Membrane</keyword>
<dbReference type="AlphaFoldDB" id="A0A4T2BKX8"/>
<protein>
    <recommendedName>
        <fullName evidence="4">SHOCT domain-containing protein</fullName>
    </recommendedName>
</protein>
<name>A0A4T2BKX8_9MICO</name>
<organism evidence="2 3">
    <name type="scientific">Subtercola vilae</name>
    <dbReference type="NCBI Taxonomy" id="2056433"/>
    <lineage>
        <taxon>Bacteria</taxon>
        <taxon>Bacillati</taxon>
        <taxon>Actinomycetota</taxon>
        <taxon>Actinomycetes</taxon>
        <taxon>Micrococcales</taxon>
        <taxon>Microbacteriaceae</taxon>
        <taxon>Subtercola</taxon>
    </lineage>
</organism>
<keyword evidence="3" id="KW-1185">Reference proteome</keyword>
<evidence type="ECO:0008006" key="4">
    <source>
        <dbReference type="Google" id="ProtNLM"/>
    </source>
</evidence>
<sequence>GGHGFGPGGGGFGWLLLLIPLFWVGVFVMVFSLAARRRRRFWAANGGALGQGGFGHPRWARPGWGGSGGPHAWAGGEPAGWAAPSAAVNPAADAEKTLAGRFAVGDIDEVEYRARLEVLRANRPVDPTPNGS</sequence>
<dbReference type="EMBL" id="QYRT01000047">
    <property type="protein sequence ID" value="TIH31202.1"/>
    <property type="molecule type" value="Genomic_DNA"/>
</dbReference>
<comment type="caution">
    <text evidence="2">The sequence shown here is derived from an EMBL/GenBank/DDBJ whole genome shotgun (WGS) entry which is preliminary data.</text>
</comment>
<reference evidence="2 3" key="1">
    <citation type="journal article" date="2019" name="Microorganisms">
        <title>Systematic Affiliation and Genome Analysis of Subtercola vilae DB165(T) with Particular Emphasis on Cold Adaptation of an Isolate from a High-Altitude Cold Volcano Lake.</title>
        <authorList>
            <person name="Villalobos A.S."/>
            <person name="Wiese J."/>
            <person name="Imhoff J.F."/>
            <person name="Dorador C."/>
            <person name="Keller A."/>
            <person name="Hentschel U."/>
        </authorList>
    </citation>
    <scope>NUCLEOTIDE SEQUENCE [LARGE SCALE GENOMIC DNA]</scope>
    <source>
        <strain evidence="2 3">DB165</strain>
    </source>
</reference>
<feature type="non-terminal residue" evidence="2">
    <location>
        <position position="1"/>
    </location>
</feature>
<dbReference type="OrthoDB" id="3748887at2"/>
<keyword evidence="1" id="KW-1133">Transmembrane helix</keyword>
<dbReference type="RefSeq" id="WP_136643459.1">
    <property type="nucleotide sequence ID" value="NZ_QYRT01000047.1"/>
</dbReference>
<accession>A0A4T2BKX8</accession>
<dbReference type="Proteomes" id="UP000306192">
    <property type="component" value="Unassembled WGS sequence"/>
</dbReference>
<evidence type="ECO:0000313" key="3">
    <source>
        <dbReference type="Proteomes" id="UP000306192"/>
    </source>
</evidence>
<evidence type="ECO:0000313" key="2">
    <source>
        <dbReference type="EMBL" id="TIH31202.1"/>
    </source>
</evidence>
<feature type="transmembrane region" description="Helical" evidence="1">
    <location>
        <begin position="12"/>
        <end position="35"/>
    </location>
</feature>
<proteinExistence type="predicted"/>